<accession>A0A1T1D3Z5</accession>
<dbReference type="AlphaFoldDB" id="A0A1T1D3Z5"/>
<evidence type="ECO:0000313" key="2">
    <source>
        <dbReference type="Proteomes" id="UP000242636"/>
    </source>
</evidence>
<name>A0A1T1D3Z5_9SYNE</name>
<dbReference type="Proteomes" id="UP000242636">
    <property type="component" value="Unassembled WGS sequence"/>
</dbReference>
<protein>
    <submittedName>
        <fullName evidence="1">Uncharacterized protein</fullName>
    </submittedName>
</protein>
<reference evidence="1 2" key="1">
    <citation type="submission" date="2017-02" db="EMBL/GenBank/DDBJ databases">
        <title>Draft Genome Sequences of 'Candidatus Synechococcus spongiarum', Cyanobacterial Symbionts of the Mediterranean Sponge Aplysina aerophoba from two locations.</title>
        <authorList>
            <person name="Slaby B.M."/>
            <person name="Hentschel U."/>
        </authorList>
    </citation>
    <scope>NUCLEOTIDE SEQUENCE [LARGE SCALE GENOMIC DNA]</scope>
    <source>
        <strain evidence="1">LMB bulk15M</strain>
    </source>
</reference>
<dbReference type="EMBL" id="MWLD01000005">
    <property type="protein sequence ID" value="OOV35561.1"/>
    <property type="molecule type" value="Genomic_DNA"/>
</dbReference>
<proteinExistence type="predicted"/>
<organism evidence="1 2">
    <name type="scientific">Candidatus Synechococcus spongiarum LMB bulk15M</name>
    <dbReference type="NCBI Taxonomy" id="1943582"/>
    <lineage>
        <taxon>Bacteria</taxon>
        <taxon>Bacillati</taxon>
        <taxon>Cyanobacteriota</taxon>
        <taxon>Cyanophyceae</taxon>
        <taxon>Synechococcales</taxon>
        <taxon>Synechococcaceae</taxon>
        <taxon>Synechococcus</taxon>
    </lineage>
</organism>
<keyword evidence="2" id="KW-1185">Reference proteome</keyword>
<comment type="caution">
    <text evidence="1">The sequence shown here is derived from an EMBL/GenBank/DDBJ whole genome shotgun (WGS) entry which is preliminary data.</text>
</comment>
<evidence type="ECO:0000313" key="1">
    <source>
        <dbReference type="EMBL" id="OOV35561.1"/>
    </source>
</evidence>
<sequence length="174" mass="19547">MKTAEATFNPESTNAATRLFIRVAKLNLPGWKPASLGRLSWLSWAPKPVVRLLARLLLTLFDVRLLLATMTDRRKTRRLVLCMNRTTFDDDEGLAALKRLAKSCGDLVQRLDGCYEQRHRLGRRWRLLPLNGLVLHQLENLICEVEDVGETAALSASPEFTAGIMKQLTAHGIA</sequence>
<gene>
    <name evidence="1" type="ORF">BV61_00370</name>
</gene>